<dbReference type="EMBL" id="CP003639">
    <property type="protein sequence ID" value="AFM40974.1"/>
    <property type="molecule type" value="Genomic_DNA"/>
</dbReference>
<evidence type="ECO:0000313" key="2">
    <source>
        <dbReference type="Proteomes" id="UP000002892"/>
    </source>
</evidence>
<dbReference type="HOGENOM" id="CLU_1966971_0_0_9"/>
<sequence length="127" mass="14975">MEHSITLDFVKCPYLKKQHIINFYHVFESYLNKVENISDFRSSNSFEIGLEREELRTTFVSFKEFNNEILGNSKITYLQGFFMRIKDNEKYIITLFYGPGSFFVTVTGESKLWADETSSGIRKAFHK</sequence>
<dbReference type="RefSeq" id="WP_014826979.1">
    <property type="nucleotide sequence ID" value="NC_018068.1"/>
</dbReference>
<dbReference type="Proteomes" id="UP000002892">
    <property type="component" value="Chromosome"/>
</dbReference>
<dbReference type="KEGG" id="dai:Desaci_1999"/>
<dbReference type="AlphaFoldDB" id="I4D5A0"/>
<name>I4D5A0_DESAJ</name>
<evidence type="ECO:0000313" key="1">
    <source>
        <dbReference type="EMBL" id="AFM40974.1"/>
    </source>
</evidence>
<protein>
    <submittedName>
        <fullName evidence="1">Uncharacterized protein</fullName>
    </submittedName>
</protein>
<accession>I4D5A0</accession>
<proteinExistence type="predicted"/>
<keyword evidence="2" id="KW-1185">Reference proteome</keyword>
<reference evidence="1 2" key="1">
    <citation type="journal article" date="2012" name="J. Bacteriol.">
        <title>Complete genome sequences of Desulfosporosinus orientis DSM765T, Desulfosporosinus youngiae DSM17734T, Desulfosporosinus meridiei DSM13257T, and Desulfosporosinus acidiphilus DSM22704T.</title>
        <authorList>
            <person name="Pester M."/>
            <person name="Brambilla E."/>
            <person name="Alazard D."/>
            <person name="Rattei T."/>
            <person name="Weinmaier T."/>
            <person name="Han J."/>
            <person name="Lucas S."/>
            <person name="Lapidus A."/>
            <person name="Cheng J.F."/>
            <person name="Goodwin L."/>
            <person name="Pitluck S."/>
            <person name="Peters L."/>
            <person name="Ovchinnikova G."/>
            <person name="Teshima H."/>
            <person name="Detter J.C."/>
            <person name="Han C.S."/>
            <person name="Tapia R."/>
            <person name="Land M.L."/>
            <person name="Hauser L."/>
            <person name="Kyrpides N.C."/>
            <person name="Ivanova N.N."/>
            <person name="Pagani I."/>
            <person name="Huntmann M."/>
            <person name="Wei C.L."/>
            <person name="Davenport K.W."/>
            <person name="Daligault H."/>
            <person name="Chain P.S."/>
            <person name="Chen A."/>
            <person name="Mavromatis K."/>
            <person name="Markowitz V."/>
            <person name="Szeto E."/>
            <person name="Mikhailova N."/>
            <person name="Pati A."/>
            <person name="Wagner M."/>
            <person name="Woyke T."/>
            <person name="Ollivier B."/>
            <person name="Klenk H.P."/>
            <person name="Spring S."/>
            <person name="Loy A."/>
        </authorList>
    </citation>
    <scope>NUCLEOTIDE SEQUENCE [LARGE SCALE GENOMIC DNA]</scope>
    <source>
        <strain evidence="2">DSM 22704 / JCM 16185 / SJ4</strain>
    </source>
</reference>
<gene>
    <name evidence="1" type="ordered locus">Desaci_1999</name>
</gene>
<organism evidence="1 2">
    <name type="scientific">Desulfosporosinus acidiphilus (strain DSM 22704 / JCM 16185 / SJ4)</name>
    <dbReference type="NCBI Taxonomy" id="646529"/>
    <lineage>
        <taxon>Bacteria</taxon>
        <taxon>Bacillati</taxon>
        <taxon>Bacillota</taxon>
        <taxon>Clostridia</taxon>
        <taxon>Eubacteriales</taxon>
        <taxon>Desulfitobacteriaceae</taxon>
        <taxon>Desulfosporosinus</taxon>
    </lineage>
</organism>